<proteinExistence type="predicted"/>
<organism evidence="1 2">
    <name type="scientific">Acetobacter persici</name>
    <dbReference type="NCBI Taxonomy" id="1076596"/>
    <lineage>
        <taxon>Bacteria</taxon>
        <taxon>Pseudomonadati</taxon>
        <taxon>Pseudomonadota</taxon>
        <taxon>Alphaproteobacteria</taxon>
        <taxon>Acetobacterales</taxon>
        <taxon>Acetobacteraceae</taxon>
        <taxon>Acetobacter</taxon>
    </lineage>
</organism>
<evidence type="ECO:0000313" key="1">
    <source>
        <dbReference type="EMBL" id="AQT06239.1"/>
    </source>
</evidence>
<gene>
    <name evidence="1" type="ORF">A0U91_14525</name>
</gene>
<sequence>MTPNIPVCSLPKVFHVGAMNRDHRKASSHEGDGVSVSPCPEAWRSIARLGNAPTWEVSSAAGGDLLFLDMHATRNDKVFEDAISEWAIGTGLATKSDQWLSVYLDSEIGSCRYMTSDSRDEAINELDHCEIFEGESLKIAIEKIKAGLAEAAVVRQSMLCLTPSGQARCRNSNAGGIVGWEMAAVLWAEDVARSQDSRIVGCWWDDIFDPAGLSAPRGVIFTDALPETNLCKTLDFPHDAEIAVQPSFVVLEEIEDPALTDSHEDTPEIMRFP</sequence>
<dbReference type="KEGG" id="aper:A0U91_14525"/>
<keyword evidence="1" id="KW-0614">Plasmid</keyword>
<dbReference type="Proteomes" id="UP000189055">
    <property type="component" value="Plasmid pAC1084_1"/>
</dbReference>
<dbReference type="AlphaFoldDB" id="A0A1U9LIP7"/>
<evidence type="ECO:0000313" key="2">
    <source>
        <dbReference type="Proteomes" id="UP000189055"/>
    </source>
</evidence>
<protein>
    <submittedName>
        <fullName evidence="1">Uncharacterized protein</fullName>
    </submittedName>
</protein>
<name>A0A1U9LIP7_9PROT</name>
<accession>A0A1U9LIP7</accession>
<reference evidence="1 2" key="1">
    <citation type="submission" date="2016-03" db="EMBL/GenBank/DDBJ databases">
        <title>Acetic acid bacteria sequencing.</title>
        <authorList>
            <person name="Brandt J."/>
            <person name="Jakob F."/>
            <person name="Vogel R.F."/>
        </authorList>
    </citation>
    <scope>NUCLEOTIDE SEQUENCE [LARGE SCALE GENOMIC DNA]</scope>
    <source>
        <strain evidence="1 2">TMW2.1084</strain>
        <plasmid evidence="2">pac1084_1</plasmid>
    </source>
</reference>
<dbReference type="EMBL" id="CP014688">
    <property type="protein sequence ID" value="AQT06239.1"/>
    <property type="molecule type" value="Genomic_DNA"/>
</dbReference>
<dbReference type="RefSeq" id="WP_077931873.1">
    <property type="nucleotide sequence ID" value="NZ_CP014688.1"/>
</dbReference>
<geneLocation type="plasmid" evidence="2">
    <name>pac1084_1</name>
</geneLocation>